<evidence type="ECO:0000313" key="2">
    <source>
        <dbReference type="Proteomes" id="UP001059192"/>
    </source>
</evidence>
<reference evidence="1" key="1">
    <citation type="submission" date="2022-07" db="EMBL/GenBank/DDBJ databases">
        <authorList>
            <person name="Basulto B.M."/>
            <person name="Goecke B.E."/>
            <person name="Engstrom E.M."/>
            <person name="Moore Y."/>
            <person name="Pitman H.D."/>
            <person name="Schroeder M.D."/>
            <person name="Simpson G.E."/>
            <person name="Welch N."/>
            <person name="Tibbetts T.J."/>
            <person name="Butela K.A."/>
            <person name="Garlena R.A."/>
            <person name="Russell D.A."/>
            <person name="Jacobs-Sera D."/>
            <person name="Hatfull G.F."/>
        </authorList>
    </citation>
    <scope>NUCLEOTIDE SEQUENCE</scope>
</reference>
<gene>
    <name evidence="1" type="primary">107</name>
    <name evidence="1" type="ORF">SEA_ALEEMILY_107</name>
</gene>
<organism evidence="1 2">
    <name type="scientific">Gordonia phage Aleemily</name>
    <dbReference type="NCBI Taxonomy" id="2965181"/>
    <lineage>
        <taxon>Viruses</taxon>
        <taxon>Duplodnaviria</taxon>
        <taxon>Heunggongvirae</taxon>
        <taxon>Uroviricota</taxon>
        <taxon>Caudoviricetes</taxon>
        <taxon>Kruegerviridae</taxon>
        <taxon>Cafassovirus</taxon>
        <taxon>Cafassovirus aleemily</taxon>
    </lineage>
</organism>
<name>A0A9E7QBV3_9CAUD</name>
<dbReference type="Proteomes" id="UP001059192">
    <property type="component" value="Segment"/>
</dbReference>
<sequence length="72" mass="7944">MSGVVCARTGCGKLRMSACSPTCHLLSGNHAEEVRERDRAALDDYYGSGDLAVYDATDPIFTEPIHYDLEEY</sequence>
<protein>
    <submittedName>
        <fullName evidence="1">Uncharacterized protein</fullName>
    </submittedName>
</protein>
<dbReference type="EMBL" id="ON970578">
    <property type="protein sequence ID" value="UVK59847.1"/>
    <property type="molecule type" value="Genomic_DNA"/>
</dbReference>
<keyword evidence="2" id="KW-1185">Reference proteome</keyword>
<accession>A0A9E7QBV3</accession>
<proteinExistence type="predicted"/>
<evidence type="ECO:0000313" key="1">
    <source>
        <dbReference type="EMBL" id="UVK59847.1"/>
    </source>
</evidence>